<keyword evidence="6 8" id="KW-0275">Fatty acid biosynthesis</keyword>
<dbReference type="InterPro" id="IPR016039">
    <property type="entry name" value="Thiolase-like"/>
</dbReference>
<dbReference type="PANTHER" id="PTHR11712:SF336">
    <property type="entry name" value="3-OXOACYL-[ACYL-CARRIER-PROTEIN] SYNTHASE, MITOCHONDRIAL"/>
    <property type="match status" value="1"/>
</dbReference>
<dbReference type="PANTHER" id="PTHR11712">
    <property type="entry name" value="POLYKETIDE SYNTHASE-RELATED"/>
    <property type="match status" value="1"/>
</dbReference>
<dbReference type="SUPFAM" id="SSF53901">
    <property type="entry name" value="Thiolase-like"/>
    <property type="match status" value="1"/>
</dbReference>
<dbReference type="GO" id="GO:0004315">
    <property type="term" value="F:3-oxoacyl-[acyl-carrier-protein] synthase activity"/>
    <property type="evidence" value="ECO:0007669"/>
    <property type="project" value="InterPro"/>
</dbReference>
<evidence type="ECO:0000256" key="8">
    <source>
        <dbReference type="PIRNR" id="PIRNR000447"/>
    </source>
</evidence>
<reference evidence="12 13" key="1">
    <citation type="journal article" date="2021" name="Sci. Rep.">
        <title>The genome of the diatom Chaetoceros tenuissimus carries an ancient integrated fragment of an extant virus.</title>
        <authorList>
            <person name="Hongo Y."/>
            <person name="Kimura K."/>
            <person name="Takaki Y."/>
            <person name="Yoshida Y."/>
            <person name="Baba S."/>
            <person name="Kobayashi G."/>
            <person name="Nagasaki K."/>
            <person name="Hano T."/>
            <person name="Tomaru Y."/>
        </authorList>
    </citation>
    <scope>NUCLEOTIDE SEQUENCE [LARGE SCALE GENOMIC DNA]</scope>
    <source>
        <strain evidence="12 13">NIES-3715</strain>
    </source>
</reference>
<dbReference type="Pfam" id="PF00109">
    <property type="entry name" value="ketoacyl-synt"/>
    <property type="match status" value="1"/>
</dbReference>
<keyword evidence="7" id="KW-0012">Acyltransferase</keyword>
<evidence type="ECO:0000256" key="6">
    <source>
        <dbReference type="ARBA" id="ARBA00023160"/>
    </source>
</evidence>
<evidence type="ECO:0000256" key="1">
    <source>
        <dbReference type="ARBA" id="ARBA00008467"/>
    </source>
</evidence>
<keyword evidence="13" id="KW-1185">Reference proteome</keyword>
<evidence type="ECO:0000256" key="3">
    <source>
        <dbReference type="ARBA" id="ARBA00022679"/>
    </source>
</evidence>
<dbReference type="PROSITE" id="PS00606">
    <property type="entry name" value="KS3_1"/>
    <property type="match status" value="1"/>
</dbReference>
<dbReference type="InterPro" id="IPR000794">
    <property type="entry name" value="Beta-ketoacyl_synthase"/>
</dbReference>
<evidence type="ECO:0000259" key="11">
    <source>
        <dbReference type="PROSITE" id="PS52004"/>
    </source>
</evidence>
<dbReference type="GO" id="GO:0006633">
    <property type="term" value="P:fatty acid biosynthetic process"/>
    <property type="evidence" value="ECO:0007669"/>
    <property type="project" value="UniProtKB-KW"/>
</dbReference>
<feature type="domain" description="Ketosynthase family 3 (KS3)" evidence="11">
    <location>
        <begin position="14"/>
        <end position="455"/>
    </location>
</feature>
<evidence type="ECO:0000313" key="12">
    <source>
        <dbReference type="EMBL" id="GFH58292.1"/>
    </source>
</evidence>
<proteinExistence type="inferred from homology"/>
<sequence>MKRLLTTSATSNGLRRVVVTGIGAQTPLGNTFDSTWNTLVSTDITPEKGITTLEEALLIQNLPQDVLDRDLKNAKLIPSQVAAPVRDVPYDVRTSRFVQFALHAAREAIEASNLSDHLGLNSQEDISDDVLYNRTRTGTCIASGMSSIREVVSNQDIMESKNSIRRISPHFVPKILCNAPSSRVSLDLHLHGPNLAPSTACAAGAHAIGEAFRSIQYGDADVMIAGGTEACIDPLSMAGFCRLKALSTKYNDNPIASSRPFDKDRDGFVMGEGCAIIILEELDHALERGAPILCEISGYGVSGDAYHVTSPDPDGKGAERAMQMALQRARVKPSQVDYLNAHATSTPMGDEIEERVVKRLLCDKAVDRESALHISSTKGATGHLLGAAGALESAFTINALATNLVPHTRNLYLDDPNAQENFHHVVDAPFEKQIDVAINNSFGFGGTNASLVFSRFNSKSL</sequence>
<protein>
    <recommendedName>
        <fullName evidence="8">3-oxoacyl-[acyl-carrier-protein] synthase</fullName>
    </recommendedName>
</protein>
<keyword evidence="2 8" id="KW-0444">Lipid biosynthesis</keyword>
<dbReference type="InterPro" id="IPR014030">
    <property type="entry name" value="Ketoacyl_synth_N"/>
</dbReference>
<dbReference type="GO" id="GO:0005739">
    <property type="term" value="C:mitochondrion"/>
    <property type="evidence" value="ECO:0007669"/>
    <property type="project" value="TreeGrafter"/>
</dbReference>
<comment type="similarity">
    <text evidence="1 8 10">Belongs to the thiolase-like superfamily. Beta-ketoacyl-ACP synthases family.</text>
</comment>
<evidence type="ECO:0000256" key="2">
    <source>
        <dbReference type="ARBA" id="ARBA00022516"/>
    </source>
</evidence>
<accession>A0AAD3HC22</accession>
<keyword evidence="5" id="KW-0443">Lipid metabolism</keyword>
<dbReference type="AlphaFoldDB" id="A0AAD3HC22"/>
<dbReference type="InterPro" id="IPR014031">
    <property type="entry name" value="Ketoacyl_synth_C"/>
</dbReference>
<dbReference type="Gene3D" id="3.40.47.10">
    <property type="match status" value="1"/>
</dbReference>
<keyword evidence="4" id="KW-0276">Fatty acid metabolism</keyword>
<dbReference type="SMART" id="SM00825">
    <property type="entry name" value="PKS_KS"/>
    <property type="match status" value="1"/>
</dbReference>
<organism evidence="12 13">
    <name type="scientific">Chaetoceros tenuissimus</name>
    <dbReference type="NCBI Taxonomy" id="426638"/>
    <lineage>
        <taxon>Eukaryota</taxon>
        <taxon>Sar</taxon>
        <taxon>Stramenopiles</taxon>
        <taxon>Ochrophyta</taxon>
        <taxon>Bacillariophyta</taxon>
        <taxon>Coscinodiscophyceae</taxon>
        <taxon>Chaetocerotophycidae</taxon>
        <taxon>Chaetocerotales</taxon>
        <taxon>Chaetocerotaceae</taxon>
        <taxon>Chaetoceros</taxon>
    </lineage>
</organism>
<dbReference type="Pfam" id="PF02801">
    <property type="entry name" value="Ketoacyl-synt_C"/>
    <property type="match status" value="1"/>
</dbReference>
<dbReference type="InterPro" id="IPR018201">
    <property type="entry name" value="Ketoacyl_synth_AS"/>
</dbReference>
<dbReference type="InterPro" id="IPR017568">
    <property type="entry name" value="3-oxoacyl-ACP_synth-2"/>
</dbReference>
<comment type="caution">
    <text evidence="12">The sequence shown here is derived from an EMBL/GenBank/DDBJ whole genome shotgun (WGS) entry which is preliminary data.</text>
</comment>
<evidence type="ECO:0000313" key="13">
    <source>
        <dbReference type="Proteomes" id="UP001054902"/>
    </source>
</evidence>
<dbReference type="PROSITE" id="PS52004">
    <property type="entry name" value="KS3_2"/>
    <property type="match status" value="1"/>
</dbReference>
<evidence type="ECO:0000256" key="7">
    <source>
        <dbReference type="ARBA" id="ARBA00023315"/>
    </source>
</evidence>
<gene>
    <name evidence="12" type="ORF">CTEN210_14768</name>
</gene>
<dbReference type="EMBL" id="BLLK01000062">
    <property type="protein sequence ID" value="GFH58292.1"/>
    <property type="molecule type" value="Genomic_DNA"/>
</dbReference>
<feature type="active site" description="For beta-ketoacyl synthase activity" evidence="9">
    <location>
        <position position="201"/>
    </location>
</feature>
<dbReference type="FunFam" id="3.40.47.10:FF:000018">
    <property type="entry name" value="3-oxoacyl-[acyl-carrier-protein] synthase 2"/>
    <property type="match status" value="1"/>
</dbReference>
<evidence type="ECO:0000256" key="4">
    <source>
        <dbReference type="ARBA" id="ARBA00022832"/>
    </source>
</evidence>
<dbReference type="PIRSF" id="PIRSF000447">
    <property type="entry name" value="KAS_II"/>
    <property type="match status" value="1"/>
</dbReference>
<dbReference type="CDD" id="cd00834">
    <property type="entry name" value="KAS_I_II"/>
    <property type="match status" value="1"/>
</dbReference>
<dbReference type="NCBIfam" id="NF005589">
    <property type="entry name" value="PRK07314.1"/>
    <property type="match status" value="1"/>
</dbReference>
<dbReference type="InterPro" id="IPR020841">
    <property type="entry name" value="PKS_Beta-ketoAc_synthase_dom"/>
</dbReference>
<dbReference type="Proteomes" id="UP001054902">
    <property type="component" value="Unassembled WGS sequence"/>
</dbReference>
<keyword evidence="3 8" id="KW-0808">Transferase</keyword>
<evidence type="ECO:0000256" key="10">
    <source>
        <dbReference type="RuleBase" id="RU003694"/>
    </source>
</evidence>
<evidence type="ECO:0000256" key="5">
    <source>
        <dbReference type="ARBA" id="ARBA00023098"/>
    </source>
</evidence>
<name>A0AAD3HC22_9STRA</name>
<evidence type="ECO:0000256" key="9">
    <source>
        <dbReference type="PIRSR" id="PIRSR000447-1"/>
    </source>
</evidence>